<protein>
    <submittedName>
        <fullName evidence="1">Uncharacterized protein</fullName>
    </submittedName>
</protein>
<organism evidence="1 2">
    <name type="scientific">Linderina macrospora</name>
    <dbReference type="NCBI Taxonomy" id="4868"/>
    <lineage>
        <taxon>Eukaryota</taxon>
        <taxon>Fungi</taxon>
        <taxon>Fungi incertae sedis</taxon>
        <taxon>Zoopagomycota</taxon>
        <taxon>Kickxellomycotina</taxon>
        <taxon>Kickxellomycetes</taxon>
        <taxon>Kickxellales</taxon>
        <taxon>Kickxellaceae</taxon>
        <taxon>Linderina</taxon>
    </lineage>
</organism>
<sequence>MDTAQTPSPLSLPLVHAGGLAARVAVPCPVLQWAEHTENAKHSEHPGLASHAESAINTGSRVLAITLPSDVIDAIADALIAIDVGAAHASATSSSPLSPHASVQRLCAPTNHTHSSLALALTTDAQRILRTLAQVSRQWRRALLHRAWRSVELTGAAAPDARTIHMFAGQSARRLAVPWGAMAAPVSWLTHTDGCTKHHRHETVGVSADSRSQPAGGTVDRLDAIFGSRVWPRVEHLDMSFMPLISYHGLAAHIRRTMPRLATMRIGGYVPATALADILGSGLQLRALEISASV</sequence>
<dbReference type="Proteomes" id="UP001150603">
    <property type="component" value="Unassembled WGS sequence"/>
</dbReference>
<gene>
    <name evidence="1" type="ORF">FBU59_005555</name>
</gene>
<name>A0ACC1J2A8_9FUNG</name>
<reference evidence="1" key="1">
    <citation type="submission" date="2022-07" db="EMBL/GenBank/DDBJ databases">
        <title>Phylogenomic reconstructions and comparative analyses of Kickxellomycotina fungi.</title>
        <authorList>
            <person name="Reynolds N.K."/>
            <person name="Stajich J.E."/>
            <person name="Barry K."/>
            <person name="Grigoriev I.V."/>
            <person name="Crous P."/>
            <person name="Smith M.E."/>
        </authorList>
    </citation>
    <scope>NUCLEOTIDE SEQUENCE</scope>
    <source>
        <strain evidence="1">NRRL 5244</strain>
    </source>
</reference>
<accession>A0ACC1J2A8</accession>
<feature type="non-terminal residue" evidence="1">
    <location>
        <position position="294"/>
    </location>
</feature>
<keyword evidence="2" id="KW-1185">Reference proteome</keyword>
<comment type="caution">
    <text evidence="1">The sequence shown here is derived from an EMBL/GenBank/DDBJ whole genome shotgun (WGS) entry which is preliminary data.</text>
</comment>
<evidence type="ECO:0000313" key="2">
    <source>
        <dbReference type="Proteomes" id="UP001150603"/>
    </source>
</evidence>
<evidence type="ECO:0000313" key="1">
    <source>
        <dbReference type="EMBL" id="KAJ1934875.1"/>
    </source>
</evidence>
<proteinExistence type="predicted"/>
<dbReference type="EMBL" id="JANBPW010004462">
    <property type="protein sequence ID" value="KAJ1934875.1"/>
    <property type="molecule type" value="Genomic_DNA"/>
</dbReference>